<evidence type="ECO:0000256" key="1">
    <source>
        <dbReference type="SAM" id="MobiDB-lite"/>
    </source>
</evidence>
<evidence type="ECO:0000313" key="3">
    <source>
        <dbReference type="EMBL" id="AWV90430.1"/>
    </source>
</evidence>
<dbReference type="EMBL" id="CP030032">
    <property type="protein sequence ID" value="AWV90430.1"/>
    <property type="molecule type" value="Genomic_DNA"/>
</dbReference>
<keyword evidence="2" id="KW-1133">Transmembrane helix</keyword>
<keyword evidence="4" id="KW-1185">Reference proteome</keyword>
<accession>A0A2Z4FNJ4</accession>
<dbReference type="KEGG" id="bsed:DN745_14265"/>
<name>A0A2Z4FNJ4_9DELT</name>
<feature type="region of interest" description="Disordered" evidence="1">
    <location>
        <begin position="90"/>
        <end position="206"/>
    </location>
</feature>
<protein>
    <submittedName>
        <fullName evidence="3">Uncharacterized protein</fullName>
    </submittedName>
</protein>
<feature type="compositionally biased region" description="Pro residues" evidence="1">
    <location>
        <begin position="510"/>
        <end position="519"/>
    </location>
</feature>
<keyword evidence="2" id="KW-0812">Transmembrane</keyword>
<dbReference type="AlphaFoldDB" id="A0A2Z4FNJ4"/>
<evidence type="ECO:0000313" key="4">
    <source>
        <dbReference type="Proteomes" id="UP000249799"/>
    </source>
</evidence>
<feature type="compositionally biased region" description="Acidic residues" evidence="1">
    <location>
        <begin position="104"/>
        <end position="137"/>
    </location>
</feature>
<feature type="compositionally biased region" description="Basic and acidic residues" evidence="1">
    <location>
        <begin position="138"/>
        <end position="172"/>
    </location>
</feature>
<proteinExistence type="predicted"/>
<organism evidence="3 4">
    <name type="scientific">Bradymonas sediminis</name>
    <dbReference type="NCBI Taxonomy" id="1548548"/>
    <lineage>
        <taxon>Bacteria</taxon>
        <taxon>Deltaproteobacteria</taxon>
        <taxon>Bradymonadales</taxon>
        <taxon>Bradymonadaceae</taxon>
        <taxon>Bradymonas</taxon>
    </lineage>
</organism>
<gene>
    <name evidence="3" type="ORF">DN745_14265</name>
</gene>
<evidence type="ECO:0000256" key="2">
    <source>
        <dbReference type="SAM" id="Phobius"/>
    </source>
</evidence>
<dbReference type="Proteomes" id="UP000249799">
    <property type="component" value="Chromosome"/>
</dbReference>
<keyword evidence="2" id="KW-0472">Membrane</keyword>
<dbReference type="OrthoDB" id="5498912at2"/>
<feature type="transmembrane region" description="Helical" evidence="2">
    <location>
        <begin position="32"/>
        <end position="60"/>
    </location>
</feature>
<reference evidence="3 4" key="1">
    <citation type="submission" date="2018-06" db="EMBL/GenBank/DDBJ databases">
        <title>Lujinxingia sediminis gen. nov. sp. nov., a new facultative anaerobic member of the class Deltaproteobacteria, and proposal of Lujinxingaceae fam. nov.</title>
        <authorList>
            <person name="Guo L.-Y."/>
            <person name="Li C.-M."/>
            <person name="Wang S."/>
            <person name="Du Z.-J."/>
        </authorList>
    </citation>
    <scope>NUCLEOTIDE SEQUENCE [LARGE SCALE GENOMIC DNA]</scope>
    <source>
        <strain evidence="3 4">FA350</strain>
    </source>
</reference>
<sequence length="558" mass="60102">MVSIFMSERPESHDEKIVDAENTDASEPQEGALWWGVSGLVWALALSFVLHLLGVLPVILGNFGPRVEGFDVEWVAKMDELRALGHGREAERWAQLEGPVQPSETEESEDLEDPEEPEAIEPDDAVEDAPPEPEEEVVEKIDPAPKPKVEPKKEAPKEAIAAKKEPKKDPPPKKTASKGSTFDPKKPLPGVERGGPSDIPSLRNYGPGNAAVTALVRLDRVRGTLYEDGVRQIMKKVPDFRILAGHTGLDPIDDLDSFFMASARPQYIQESFLAVRHSMSESQIKGVLDRRFREQIPWQQSGGAPMRPLVSAQSGYQDPRRVLLARPGLAVVGKDKWLDEITQNLAADSPLRAQEDKSAAPANASMLDGLAQIERVADGDDTLVLMSAQGLVDMIPGLGRMRFEAVSLKVSSPASPTANADLKFKDAVEAERFANSCPNLKRRLKTALGLDGIAGVAARAMGIGNLIDKVKCRAEGEYVNVNLVLTAQQLRTLAGFAAPMMPNPRVLSRLPPPPLPPAPAESDAGVEGDAKSEGDAGLEAVEADAGEAKKTDAGLVGE</sequence>
<feature type="region of interest" description="Disordered" evidence="1">
    <location>
        <begin position="505"/>
        <end position="558"/>
    </location>
</feature>